<gene>
    <name evidence="1" type="ORF">S01H1_30127</name>
</gene>
<comment type="caution">
    <text evidence="1">The sequence shown here is derived from an EMBL/GenBank/DDBJ whole genome shotgun (WGS) entry which is preliminary data.</text>
</comment>
<protein>
    <recommendedName>
        <fullName evidence="2">Phage tail tape measure protein domain-containing protein</fullName>
    </recommendedName>
</protein>
<evidence type="ECO:0000313" key="1">
    <source>
        <dbReference type="EMBL" id="GAF95370.1"/>
    </source>
</evidence>
<dbReference type="AlphaFoldDB" id="X0V403"/>
<dbReference type="EMBL" id="BARS01018516">
    <property type="protein sequence ID" value="GAF95370.1"/>
    <property type="molecule type" value="Genomic_DNA"/>
</dbReference>
<sequence length="211" mass="22297">MSDEIIVRVRAEGVEEFTKGMKKAGVQVEKTGDKVEDSSKKITSSFSKMGKVIGGAFAVGTLIQFTKALGKIAVDLDATEKKFETVFGNATKIVEDFANKNARSLGLTISQYKKAAAAAGDLLIPLGFQRKEAARLSAGLVNLSGALAAWSGGQFSAAQTSQILTKAILGEREQLKTLGINIQEADLKARLMEKGQAKLTGTMLAQAKATA</sequence>
<name>X0V403_9ZZZZ</name>
<reference evidence="1" key="1">
    <citation type="journal article" date="2014" name="Front. Microbiol.">
        <title>High frequency of phylogenetically diverse reductive dehalogenase-homologous genes in deep subseafloor sedimentary metagenomes.</title>
        <authorList>
            <person name="Kawai M."/>
            <person name="Futagami T."/>
            <person name="Toyoda A."/>
            <person name="Takaki Y."/>
            <person name="Nishi S."/>
            <person name="Hori S."/>
            <person name="Arai W."/>
            <person name="Tsubouchi T."/>
            <person name="Morono Y."/>
            <person name="Uchiyama I."/>
            <person name="Ito T."/>
            <person name="Fujiyama A."/>
            <person name="Inagaki F."/>
            <person name="Takami H."/>
        </authorList>
    </citation>
    <scope>NUCLEOTIDE SEQUENCE</scope>
    <source>
        <strain evidence="1">Expedition CK06-06</strain>
    </source>
</reference>
<organism evidence="1">
    <name type="scientific">marine sediment metagenome</name>
    <dbReference type="NCBI Taxonomy" id="412755"/>
    <lineage>
        <taxon>unclassified sequences</taxon>
        <taxon>metagenomes</taxon>
        <taxon>ecological metagenomes</taxon>
    </lineage>
</organism>
<feature type="non-terminal residue" evidence="1">
    <location>
        <position position="211"/>
    </location>
</feature>
<proteinExistence type="predicted"/>
<accession>X0V403</accession>
<evidence type="ECO:0008006" key="2">
    <source>
        <dbReference type="Google" id="ProtNLM"/>
    </source>
</evidence>